<evidence type="ECO:0000313" key="1">
    <source>
        <dbReference type="EMBL" id="SEB80769.1"/>
    </source>
</evidence>
<proteinExistence type="predicted"/>
<dbReference type="RefSeq" id="WP_074671692.1">
    <property type="nucleotide sequence ID" value="NZ_FNTB01000001.1"/>
</dbReference>
<dbReference type="OrthoDB" id="9765957at2"/>
<accession>A0A1H4MCM6</accession>
<dbReference type="AlphaFoldDB" id="A0A1H4MCM6"/>
<organism evidence="1 2">
    <name type="scientific">Maribacter dokdonensis</name>
    <dbReference type="NCBI Taxonomy" id="320912"/>
    <lineage>
        <taxon>Bacteria</taxon>
        <taxon>Pseudomonadati</taxon>
        <taxon>Bacteroidota</taxon>
        <taxon>Flavobacteriia</taxon>
        <taxon>Flavobacteriales</taxon>
        <taxon>Flavobacteriaceae</taxon>
        <taxon>Maribacter</taxon>
    </lineage>
</organism>
<evidence type="ECO:0000313" key="2">
    <source>
        <dbReference type="Proteomes" id="UP000183038"/>
    </source>
</evidence>
<sequence length="243" mass="26851">MKLYQFLTLFFLTLGIYAQMPEKISYQAIVRNTDGEILGNSTIGIKISILQQATNGQEVYQESHLPLTNENGLMTIQIGTGTVLKGTFTDIDWSNGPFFIETQMDLNGGVNYSITGLTELLSVPYALYAKTAGSITMGNEYLKKSQIISFETDRDINESDILNTLECINSSTLRITFNFDLMNVGDYINLEAHNGAVLNIQALEGVQLNYQLNGNATFISNKGNVRFGLLRKLAANSYIVSGQ</sequence>
<gene>
    <name evidence="1" type="ORF">SAMN05192540_1596</name>
</gene>
<dbReference type="Proteomes" id="UP000183038">
    <property type="component" value="Unassembled WGS sequence"/>
</dbReference>
<dbReference type="EMBL" id="FNTB01000001">
    <property type="protein sequence ID" value="SEB80769.1"/>
    <property type="molecule type" value="Genomic_DNA"/>
</dbReference>
<reference evidence="1 2" key="1">
    <citation type="submission" date="2016-10" db="EMBL/GenBank/DDBJ databases">
        <authorList>
            <person name="de Groot N.N."/>
        </authorList>
    </citation>
    <scope>NUCLEOTIDE SEQUENCE [LARGE SCALE GENOMIC DNA]</scope>
    <source>
        <strain evidence="1 2">MAR_2009_71</strain>
    </source>
</reference>
<name>A0A1H4MCM6_9FLAO</name>
<protein>
    <submittedName>
        <fullName evidence="1">Uncharacterized protein</fullName>
    </submittedName>
</protein>